<feature type="compositionally biased region" description="Acidic residues" evidence="1">
    <location>
        <begin position="46"/>
        <end position="72"/>
    </location>
</feature>
<dbReference type="Proteomes" id="UP001652625">
    <property type="component" value="Chromosome 11"/>
</dbReference>
<feature type="domain" description="PiggyBac transposable element-derived protein" evidence="2">
    <location>
        <begin position="125"/>
        <end position="456"/>
    </location>
</feature>
<dbReference type="Pfam" id="PF13843">
    <property type="entry name" value="DDE_Tnp_1_7"/>
    <property type="match status" value="1"/>
</dbReference>
<evidence type="ECO:0000256" key="1">
    <source>
        <dbReference type="SAM" id="MobiDB-lite"/>
    </source>
</evidence>
<reference evidence="4 5" key="1">
    <citation type="submission" date="2025-05" db="UniProtKB">
        <authorList>
            <consortium name="RefSeq"/>
        </authorList>
    </citation>
    <scope>IDENTIFICATION</scope>
</reference>
<organism evidence="3 4">
    <name type="scientific">Hydra vulgaris</name>
    <name type="common">Hydra</name>
    <name type="synonym">Hydra attenuata</name>
    <dbReference type="NCBI Taxonomy" id="6087"/>
    <lineage>
        <taxon>Eukaryota</taxon>
        <taxon>Metazoa</taxon>
        <taxon>Cnidaria</taxon>
        <taxon>Hydrozoa</taxon>
        <taxon>Hydroidolina</taxon>
        <taxon>Anthoathecata</taxon>
        <taxon>Aplanulata</taxon>
        <taxon>Hydridae</taxon>
        <taxon>Hydra</taxon>
    </lineage>
</organism>
<keyword evidence="3" id="KW-1185">Reference proteome</keyword>
<feature type="region of interest" description="Disordered" evidence="1">
    <location>
        <begin position="1"/>
        <end position="106"/>
    </location>
</feature>
<evidence type="ECO:0000313" key="5">
    <source>
        <dbReference type="RefSeq" id="XP_065666154.1"/>
    </source>
</evidence>
<sequence>MASFNSKLFYGRRKGVAAPIPIDSDPDDSSDESENEAEPTISFEALEQDLDSSDDSEVTEESETEDPDEPDEQNGPTAAATSNGPRGNRNKKRPQIWRRKDPDEIPTINVPFTGKLYEGQPVKEPIQYFREILDDKILSNIVVESNRYALQCDINRPLDVNEKEIEQFFGIILLMCIVKMSCSRMYWDRELRYDKVADVMSRRRFETIKKNLHVVDNEKRPENCSDKLFKIRPLADALNANFSKMVPGEHLSCDEQIVPFKGKSGLKQYNQKKPKKWGYKIFVLCGVDGLINNFEIYDGAIQTCPGQPDIISSGNIVLRLLQNIPRNVGHKIYCDNWFTGMNLVSICEKEGIHYVGTARLNRLPSCNVPNDKELKKKGRGASVIHTTLFNDVEVQAIKWHDNRGVMLVSTYAGIAPLGKISRYDRVTKRRIDVDCPDVVKLYNKCMGGVDLLDMLIAL</sequence>
<protein>
    <submittedName>
        <fullName evidence="4 5">PiggyBac transposable element-derived protein 2-like</fullName>
    </submittedName>
</protein>
<gene>
    <name evidence="4 5" type="primary">LOC136087398</name>
</gene>
<dbReference type="GeneID" id="136087398"/>
<proteinExistence type="predicted"/>
<evidence type="ECO:0000259" key="2">
    <source>
        <dbReference type="Pfam" id="PF13843"/>
    </source>
</evidence>
<accession>A0ABM4CW32</accession>
<feature type="compositionally biased region" description="Polar residues" evidence="1">
    <location>
        <begin position="74"/>
        <end position="85"/>
    </location>
</feature>
<evidence type="ECO:0000313" key="3">
    <source>
        <dbReference type="Proteomes" id="UP001652625"/>
    </source>
</evidence>
<dbReference type="PANTHER" id="PTHR47272">
    <property type="entry name" value="DDE_TNP_1_7 DOMAIN-CONTAINING PROTEIN"/>
    <property type="match status" value="1"/>
</dbReference>
<dbReference type="RefSeq" id="XP_065666153.1">
    <property type="nucleotide sequence ID" value="XM_065810081.1"/>
</dbReference>
<dbReference type="RefSeq" id="XP_065666154.1">
    <property type="nucleotide sequence ID" value="XM_065810082.1"/>
</dbReference>
<dbReference type="PANTHER" id="PTHR47272:SF1">
    <property type="entry name" value="PIGGYBAC TRANSPOSABLE ELEMENT-DERIVED PROTEIN 3-LIKE"/>
    <property type="match status" value="1"/>
</dbReference>
<name>A0ABM4CW32_HYDVU</name>
<dbReference type="InterPro" id="IPR029526">
    <property type="entry name" value="PGBD"/>
</dbReference>
<feature type="compositionally biased region" description="Acidic residues" evidence="1">
    <location>
        <begin position="24"/>
        <end position="37"/>
    </location>
</feature>
<evidence type="ECO:0000313" key="4">
    <source>
        <dbReference type="RefSeq" id="XP_065666153.1"/>
    </source>
</evidence>
<feature type="compositionally biased region" description="Basic residues" evidence="1">
    <location>
        <begin position="88"/>
        <end position="97"/>
    </location>
</feature>